<organism evidence="3 4">
    <name type="scientific">Octopus sinensis</name>
    <name type="common">East Asian common octopus</name>
    <dbReference type="NCBI Taxonomy" id="2607531"/>
    <lineage>
        <taxon>Eukaryota</taxon>
        <taxon>Metazoa</taxon>
        <taxon>Spiralia</taxon>
        <taxon>Lophotrochozoa</taxon>
        <taxon>Mollusca</taxon>
        <taxon>Cephalopoda</taxon>
        <taxon>Coleoidea</taxon>
        <taxon>Octopodiformes</taxon>
        <taxon>Octopoda</taxon>
        <taxon>Incirrata</taxon>
        <taxon>Octopodidae</taxon>
        <taxon>Octopus</taxon>
    </lineage>
</organism>
<protein>
    <submittedName>
        <fullName evidence="4">CAAX prenyl protease 1 homolog</fullName>
    </submittedName>
</protein>
<feature type="domain" description="CAAX prenyl protease 1 N-terminal" evidence="2">
    <location>
        <begin position="47"/>
        <end position="206"/>
    </location>
</feature>
<evidence type="ECO:0000256" key="1">
    <source>
        <dbReference type="SAM" id="Phobius"/>
    </source>
</evidence>
<dbReference type="GO" id="GO:0006508">
    <property type="term" value="P:proteolysis"/>
    <property type="evidence" value="ECO:0007669"/>
    <property type="project" value="UniProtKB-KW"/>
</dbReference>
<dbReference type="GO" id="GO:0008233">
    <property type="term" value="F:peptidase activity"/>
    <property type="evidence" value="ECO:0007669"/>
    <property type="project" value="UniProtKB-KW"/>
</dbReference>
<feature type="transmembrane region" description="Helical" evidence="1">
    <location>
        <begin position="314"/>
        <end position="333"/>
    </location>
</feature>
<gene>
    <name evidence="4" type="primary">LOC115224101</name>
</gene>
<feature type="transmembrane region" description="Helical" evidence="1">
    <location>
        <begin position="20"/>
        <end position="40"/>
    </location>
</feature>
<feature type="transmembrane region" description="Helical" evidence="1">
    <location>
        <begin position="339"/>
        <end position="358"/>
    </location>
</feature>
<dbReference type="Pfam" id="PF16491">
    <property type="entry name" value="Peptidase_M48_N"/>
    <property type="match status" value="1"/>
</dbReference>
<evidence type="ECO:0000313" key="4">
    <source>
        <dbReference type="RefSeq" id="XP_029650768.1"/>
    </source>
</evidence>
<reference evidence="4" key="1">
    <citation type="submission" date="2025-08" db="UniProtKB">
        <authorList>
            <consortium name="RefSeq"/>
        </authorList>
    </citation>
    <scope>IDENTIFICATION</scope>
</reference>
<dbReference type="InterPro" id="IPR032456">
    <property type="entry name" value="Peptidase_M48_N"/>
</dbReference>
<feature type="transmembrane region" description="Helical" evidence="1">
    <location>
        <begin position="115"/>
        <end position="134"/>
    </location>
</feature>
<accession>A0A6P7THC2</accession>
<keyword evidence="4" id="KW-0378">Hydrolase</keyword>
<dbReference type="AlphaFoldDB" id="A0A6P7THC2"/>
<keyword evidence="4" id="KW-0645">Protease</keyword>
<keyword evidence="1" id="KW-0812">Transmembrane</keyword>
<feature type="transmembrane region" description="Helical" evidence="1">
    <location>
        <begin position="154"/>
        <end position="179"/>
    </location>
</feature>
<dbReference type="Proteomes" id="UP000515154">
    <property type="component" value="Linkage group LG24"/>
</dbReference>
<dbReference type="RefSeq" id="XP_029650768.1">
    <property type="nucleotide sequence ID" value="XM_029794908.1"/>
</dbReference>
<evidence type="ECO:0000313" key="3">
    <source>
        <dbReference type="Proteomes" id="UP000515154"/>
    </source>
</evidence>
<keyword evidence="1" id="KW-1133">Transmembrane helix</keyword>
<feature type="transmembrane region" description="Helical" evidence="1">
    <location>
        <begin position="185"/>
        <end position="208"/>
    </location>
</feature>
<keyword evidence="1" id="KW-0472">Membrane</keyword>
<name>A0A6P7THC2_9MOLL</name>
<dbReference type="KEGG" id="osn:115224101"/>
<dbReference type="PANTHER" id="PTHR10120">
    <property type="entry name" value="CAAX PRENYL PROTEASE 1"/>
    <property type="match status" value="1"/>
</dbReference>
<proteinExistence type="predicted"/>
<sequence length="439" mass="51933">MGLLPNIVLGFETIFQLGVVWNWIILILKFVLAFHYKIYLNGLKTPPLRRGIAFTQESFDELKSYQSHRIYFYCFLALIKCSFVTSIYIEDFLHSQWIVLSIFFPKGNFVNNDVFRTYMITICMSLFYIIYYMFKWSYINFILKNSYHFPSESISSFFFNHFVQLNLSLVFFLSLLTIFLAGHHIIGGLFLLYVWTALIPFIVLISLWNEITSKPQELNAVFRNNVRRIASLADINIKKVELTSKPIRPNFIQFNLALFHQILFRKTIRIDRYFYHTKEDAEALSWKLLNWNNLEAIACHQISQWNHGHTIRAIITWIFSMFFPVIVGCYLFSSPIRPFVATGEPVIIIVFNLLMYVVDPYYNSIECCHVTSLKHDLKEADQFVEENLFGEEFHEVTVKIFHLEMENEEEVSIYSSLYHPRNKLYEKTISTYRFVSQGV</sequence>
<keyword evidence="3" id="KW-1185">Reference proteome</keyword>
<feature type="transmembrane region" description="Helical" evidence="1">
    <location>
        <begin position="70"/>
        <end position="89"/>
    </location>
</feature>
<evidence type="ECO:0000259" key="2">
    <source>
        <dbReference type="Pfam" id="PF16491"/>
    </source>
</evidence>